<sequence>MNMAISCHIAEAPVHVFPRFKKRWVERSAACPVEARIMFSADEIVSAQRRGLVSEEPDHDEVDAELPDVTKTTEDLPKNLEMKYYEPNAETTVRISLNTFWEEEAISSSSYARKSLTRSYETSLECSPSADHHNLEEELVYAAHADYYILLRVCARVVESDCRKSNLD</sequence>
<gene>
    <name evidence="1" type="ORF">DY000_02033363</name>
</gene>
<evidence type="ECO:0000313" key="2">
    <source>
        <dbReference type="Proteomes" id="UP000266723"/>
    </source>
</evidence>
<protein>
    <submittedName>
        <fullName evidence="1">Uncharacterized protein</fullName>
    </submittedName>
</protein>
<name>A0ABQ7DR49_BRACR</name>
<dbReference type="EMBL" id="QGKV02000649">
    <property type="protein sequence ID" value="KAF3579725.1"/>
    <property type="molecule type" value="Genomic_DNA"/>
</dbReference>
<reference evidence="1 2" key="1">
    <citation type="journal article" date="2020" name="BMC Genomics">
        <title>Intraspecific diversification of the crop wild relative Brassica cretica Lam. using demographic model selection.</title>
        <authorList>
            <person name="Kioukis A."/>
            <person name="Michalopoulou V.A."/>
            <person name="Briers L."/>
            <person name="Pirintsos S."/>
            <person name="Studholme D.J."/>
            <person name="Pavlidis P."/>
            <person name="Sarris P.F."/>
        </authorList>
    </citation>
    <scope>NUCLEOTIDE SEQUENCE [LARGE SCALE GENOMIC DNA]</scope>
    <source>
        <strain evidence="2">cv. PFS-1207/04</strain>
    </source>
</reference>
<accession>A0ABQ7DR49</accession>
<proteinExistence type="predicted"/>
<keyword evidence="2" id="KW-1185">Reference proteome</keyword>
<dbReference type="Proteomes" id="UP000266723">
    <property type="component" value="Unassembled WGS sequence"/>
</dbReference>
<comment type="caution">
    <text evidence="1">The sequence shown here is derived from an EMBL/GenBank/DDBJ whole genome shotgun (WGS) entry which is preliminary data.</text>
</comment>
<evidence type="ECO:0000313" key="1">
    <source>
        <dbReference type="EMBL" id="KAF3579725.1"/>
    </source>
</evidence>
<organism evidence="1 2">
    <name type="scientific">Brassica cretica</name>
    <name type="common">Mustard</name>
    <dbReference type="NCBI Taxonomy" id="69181"/>
    <lineage>
        <taxon>Eukaryota</taxon>
        <taxon>Viridiplantae</taxon>
        <taxon>Streptophyta</taxon>
        <taxon>Embryophyta</taxon>
        <taxon>Tracheophyta</taxon>
        <taxon>Spermatophyta</taxon>
        <taxon>Magnoliopsida</taxon>
        <taxon>eudicotyledons</taxon>
        <taxon>Gunneridae</taxon>
        <taxon>Pentapetalae</taxon>
        <taxon>rosids</taxon>
        <taxon>malvids</taxon>
        <taxon>Brassicales</taxon>
        <taxon>Brassicaceae</taxon>
        <taxon>Brassiceae</taxon>
        <taxon>Brassica</taxon>
    </lineage>
</organism>